<dbReference type="AlphaFoldDB" id="A0A1C3XRR7"/>
<proteinExistence type="predicted"/>
<name>A0A1C3XRR7_9BRAD</name>
<evidence type="ECO:0000313" key="2">
    <source>
        <dbReference type="Proteomes" id="UP000199184"/>
    </source>
</evidence>
<dbReference type="Proteomes" id="UP000199184">
    <property type="component" value="Unassembled WGS sequence"/>
</dbReference>
<sequence length="58" mass="6330">MGRAQRNPSRLSQRGKMMGFATLYPSYEASLSHEVAVSQPVNPSSQKYSTLPKFGIAA</sequence>
<evidence type="ECO:0000313" key="1">
    <source>
        <dbReference type="EMBL" id="SCB54972.1"/>
    </source>
</evidence>
<dbReference type="EMBL" id="FMAI01000033">
    <property type="protein sequence ID" value="SCB54972.1"/>
    <property type="molecule type" value="Genomic_DNA"/>
</dbReference>
<accession>A0A1C3XRR7</accession>
<organism evidence="1 2">
    <name type="scientific">Bradyrhizobium shewense</name>
    <dbReference type="NCBI Taxonomy" id="1761772"/>
    <lineage>
        <taxon>Bacteria</taxon>
        <taxon>Pseudomonadati</taxon>
        <taxon>Pseudomonadota</taxon>
        <taxon>Alphaproteobacteria</taxon>
        <taxon>Hyphomicrobiales</taxon>
        <taxon>Nitrobacteraceae</taxon>
        <taxon>Bradyrhizobium</taxon>
    </lineage>
</organism>
<gene>
    <name evidence="1" type="ORF">GA0061098_103315</name>
</gene>
<keyword evidence="2" id="KW-1185">Reference proteome</keyword>
<reference evidence="2" key="1">
    <citation type="submission" date="2016-08" db="EMBL/GenBank/DDBJ databases">
        <authorList>
            <person name="Varghese N."/>
            <person name="Submissions Spin"/>
        </authorList>
    </citation>
    <scope>NUCLEOTIDE SEQUENCE [LARGE SCALE GENOMIC DNA]</scope>
    <source>
        <strain evidence="2">ERR11</strain>
    </source>
</reference>
<protein>
    <submittedName>
        <fullName evidence="1">Uncharacterized protein</fullName>
    </submittedName>
</protein>